<dbReference type="EC" id="5.1.3.30" evidence="2"/>
<sequence>MGRHVVIGVNTWVWVSPLTDGTLARLAPRIAGWGFDVIELPIERPGDWDPAKAAALLRELGLGASVVLTMPPGRELVGASPPVVQETQDYLRHCVDVAVTVGAPAVCGPAYSSVGRTWRLSPGERRAVYAELGAGLKPVLEYAAERGVRIGVEPLNRYETSVINTVEQALEALPEECGLALDTYHMNIEEKDPLAAVRLAGDRIAHIQVCGTDRGAPGSDHFDWPGFAAAVRDVDYRGPLVIESFTADNKTIATAASIWRPLAASQDALATEGLAFLRTLEDVTARPS</sequence>
<dbReference type="RefSeq" id="WP_343072647.1">
    <property type="nucleotide sequence ID" value="NZ_BAAALO010000013.1"/>
</dbReference>
<dbReference type="InterPro" id="IPR013022">
    <property type="entry name" value="Xyl_isomerase-like_TIM-brl"/>
</dbReference>
<keyword evidence="3" id="KW-1185">Reference proteome</keyword>
<organism evidence="2 3">
    <name type="scientific">Sphaerisporangium rubeum</name>
    <dbReference type="NCBI Taxonomy" id="321317"/>
    <lineage>
        <taxon>Bacteria</taxon>
        <taxon>Bacillati</taxon>
        <taxon>Actinomycetota</taxon>
        <taxon>Actinomycetes</taxon>
        <taxon>Streptosporangiales</taxon>
        <taxon>Streptosporangiaceae</taxon>
        <taxon>Sphaerisporangium</taxon>
    </lineage>
</organism>
<dbReference type="InterPro" id="IPR036237">
    <property type="entry name" value="Xyl_isomerase-like_sf"/>
</dbReference>
<dbReference type="AlphaFoldDB" id="A0A7X0M641"/>
<protein>
    <submittedName>
        <fullName evidence="2">D-psicose/D-tagatose/L-ribulose 3-epimerase</fullName>
        <ecNumber evidence="2">5.1.3.30</ecNumber>
        <ecNumber evidence="2">5.1.3.31</ecNumber>
    </submittedName>
</protein>
<comment type="caution">
    <text evidence="2">The sequence shown here is derived from an EMBL/GenBank/DDBJ whole genome shotgun (WGS) entry which is preliminary data.</text>
</comment>
<dbReference type="Gene3D" id="3.20.20.150">
    <property type="entry name" value="Divalent-metal-dependent TIM barrel enzymes"/>
    <property type="match status" value="1"/>
</dbReference>
<dbReference type="EMBL" id="JACHIU010000001">
    <property type="protein sequence ID" value="MBB6473328.1"/>
    <property type="molecule type" value="Genomic_DNA"/>
</dbReference>
<dbReference type="InterPro" id="IPR050312">
    <property type="entry name" value="IolE/XylAMocC-like"/>
</dbReference>
<evidence type="ECO:0000313" key="3">
    <source>
        <dbReference type="Proteomes" id="UP000555564"/>
    </source>
</evidence>
<dbReference type="EC" id="5.1.3.31" evidence="2"/>
<gene>
    <name evidence="2" type="ORF">BJ992_002759</name>
</gene>
<dbReference type="SUPFAM" id="SSF51658">
    <property type="entry name" value="Xylose isomerase-like"/>
    <property type="match status" value="1"/>
</dbReference>
<dbReference type="Pfam" id="PF01261">
    <property type="entry name" value="AP_endonuc_2"/>
    <property type="match status" value="1"/>
</dbReference>
<dbReference type="PANTHER" id="PTHR12110:SF41">
    <property type="entry name" value="INOSOSE DEHYDRATASE"/>
    <property type="match status" value="1"/>
</dbReference>
<proteinExistence type="predicted"/>
<dbReference type="Proteomes" id="UP000555564">
    <property type="component" value="Unassembled WGS sequence"/>
</dbReference>
<name>A0A7X0M641_9ACTN</name>
<dbReference type="GO" id="GO:0016853">
    <property type="term" value="F:isomerase activity"/>
    <property type="evidence" value="ECO:0007669"/>
    <property type="project" value="UniProtKB-KW"/>
</dbReference>
<evidence type="ECO:0000313" key="2">
    <source>
        <dbReference type="EMBL" id="MBB6473328.1"/>
    </source>
</evidence>
<keyword evidence="2" id="KW-0413">Isomerase</keyword>
<evidence type="ECO:0000259" key="1">
    <source>
        <dbReference type="Pfam" id="PF01261"/>
    </source>
</evidence>
<dbReference type="PANTHER" id="PTHR12110">
    <property type="entry name" value="HYDROXYPYRUVATE ISOMERASE"/>
    <property type="match status" value="1"/>
</dbReference>
<feature type="domain" description="Xylose isomerase-like TIM barrel" evidence="1">
    <location>
        <begin position="30"/>
        <end position="278"/>
    </location>
</feature>
<accession>A0A7X0M641</accession>
<reference evidence="2 3" key="1">
    <citation type="submission" date="2020-08" db="EMBL/GenBank/DDBJ databases">
        <title>Sequencing the genomes of 1000 actinobacteria strains.</title>
        <authorList>
            <person name="Klenk H.-P."/>
        </authorList>
    </citation>
    <scope>NUCLEOTIDE SEQUENCE [LARGE SCALE GENOMIC DNA]</scope>
    <source>
        <strain evidence="2 3">DSM 44936</strain>
    </source>
</reference>